<protein>
    <recommendedName>
        <fullName evidence="2">Gingipain domain-containing protein</fullName>
    </recommendedName>
</protein>
<name>X1T920_9ZZZZ</name>
<accession>X1T920</accession>
<comment type="caution">
    <text evidence="3">The sequence shown here is derived from an EMBL/GenBank/DDBJ whole genome shotgun (WGS) entry which is preliminary data.</text>
</comment>
<feature type="domain" description="Gingipain" evidence="2">
    <location>
        <begin position="35"/>
        <end position="197"/>
    </location>
</feature>
<proteinExistence type="predicted"/>
<dbReference type="InterPro" id="IPR001769">
    <property type="entry name" value="Gingipain"/>
</dbReference>
<evidence type="ECO:0000313" key="3">
    <source>
        <dbReference type="EMBL" id="GAI87901.1"/>
    </source>
</evidence>
<dbReference type="EMBL" id="BARW01007540">
    <property type="protein sequence ID" value="GAI87901.1"/>
    <property type="molecule type" value="Genomic_DNA"/>
</dbReference>
<dbReference type="GO" id="GO:0008234">
    <property type="term" value="F:cysteine-type peptidase activity"/>
    <property type="evidence" value="ECO:0007669"/>
    <property type="project" value="InterPro"/>
</dbReference>
<dbReference type="GO" id="GO:0006508">
    <property type="term" value="P:proteolysis"/>
    <property type="evidence" value="ECO:0007669"/>
    <property type="project" value="InterPro"/>
</dbReference>
<sequence>MAIPSPFPPEDVSAFAPQIGGRWSQSRVPPGYYEYVVISEDPIDTVFQQLIDWKTKKGIPATIVTVSWINSYYTGYDLQEQIRNFIIDAYTNWGTIYVLLGGSGDQKTSGQNIVPARIAWYTYAGGGEKDLLPSDIYYSDLDGNWDANGNHTYGELSDNVDMYSDVYVGRASVYNVSMAQNFIYKVLTYEKNPPTDYIKRLM</sequence>
<dbReference type="SUPFAM" id="SSF52129">
    <property type="entry name" value="Caspase-like"/>
    <property type="match status" value="1"/>
</dbReference>
<evidence type="ECO:0000259" key="2">
    <source>
        <dbReference type="Pfam" id="PF01364"/>
    </source>
</evidence>
<organism evidence="3">
    <name type="scientific">marine sediment metagenome</name>
    <dbReference type="NCBI Taxonomy" id="412755"/>
    <lineage>
        <taxon>unclassified sequences</taxon>
        <taxon>metagenomes</taxon>
        <taxon>ecological metagenomes</taxon>
    </lineage>
</organism>
<dbReference type="InterPro" id="IPR029031">
    <property type="entry name" value="Gingipain_N_sf"/>
</dbReference>
<reference evidence="3" key="1">
    <citation type="journal article" date="2014" name="Front. Microbiol.">
        <title>High frequency of phylogenetically diverse reductive dehalogenase-homologous genes in deep subseafloor sedimentary metagenomes.</title>
        <authorList>
            <person name="Kawai M."/>
            <person name="Futagami T."/>
            <person name="Toyoda A."/>
            <person name="Takaki Y."/>
            <person name="Nishi S."/>
            <person name="Hori S."/>
            <person name="Arai W."/>
            <person name="Tsubouchi T."/>
            <person name="Morono Y."/>
            <person name="Uchiyama I."/>
            <person name="Ito T."/>
            <person name="Fujiyama A."/>
            <person name="Inagaki F."/>
            <person name="Takami H."/>
        </authorList>
    </citation>
    <scope>NUCLEOTIDE SEQUENCE</scope>
    <source>
        <strain evidence="3">Expedition CK06-06</strain>
    </source>
</reference>
<dbReference type="Gene3D" id="3.40.50.10390">
    <property type="entry name" value="Gingipain r, domain 1"/>
    <property type="match status" value="1"/>
</dbReference>
<gene>
    <name evidence="3" type="ORF">S12H4_15665</name>
</gene>
<dbReference type="AlphaFoldDB" id="X1T920"/>
<feature type="non-terminal residue" evidence="3">
    <location>
        <position position="202"/>
    </location>
</feature>
<dbReference type="Pfam" id="PF01364">
    <property type="entry name" value="Peptidase_C25"/>
    <property type="match status" value="1"/>
</dbReference>
<keyword evidence="1" id="KW-0732">Signal</keyword>
<evidence type="ECO:0000256" key="1">
    <source>
        <dbReference type="ARBA" id="ARBA00022729"/>
    </source>
</evidence>
<dbReference type="InterPro" id="IPR029030">
    <property type="entry name" value="Caspase-like_dom_sf"/>
</dbReference>